<evidence type="ECO:0000256" key="1">
    <source>
        <dbReference type="SAM" id="MobiDB-lite"/>
    </source>
</evidence>
<gene>
    <name evidence="2" type="ORF">V6N12_041789</name>
</gene>
<sequence length="74" mass="8347">MAAAATPGLARQRQKWRRHTLNSLRHGGSPTPENQANPGDTTHGLKHLKKTHLQTKHPERKLLQTQSVERTARL</sequence>
<dbReference type="EMBL" id="JBBPBM010000252">
    <property type="protein sequence ID" value="KAK8498715.1"/>
    <property type="molecule type" value="Genomic_DNA"/>
</dbReference>
<evidence type="ECO:0000313" key="2">
    <source>
        <dbReference type="EMBL" id="KAK8498715.1"/>
    </source>
</evidence>
<feature type="compositionally biased region" description="Basic residues" evidence="1">
    <location>
        <begin position="44"/>
        <end position="55"/>
    </location>
</feature>
<comment type="caution">
    <text evidence="2">The sequence shown here is derived from an EMBL/GenBank/DDBJ whole genome shotgun (WGS) entry which is preliminary data.</text>
</comment>
<accession>A0ABR2AWU5</accession>
<evidence type="ECO:0000313" key="3">
    <source>
        <dbReference type="Proteomes" id="UP001472677"/>
    </source>
</evidence>
<reference evidence="2 3" key="1">
    <citation type="journal article" date="2024" name="G3 (Bethesda)">
        <title>Genome assembly of Hibiscus sabdariffa L. provides insights into metabolisms of medicinal natural products.</title>
        <authorList>
            <person name="Kim T."/>
        </authorList>
    </citation>
    <scope>NUCLEOTIDE SEQUENCE [LARGE SCALE GENOMIC DNA]</scope>
    <source>
        <strain evidence="2">TK-2024</strain>
        <tissue evidence="2">Old leaves</tissue>
    </source>
</reference>
<feature type="compositionally biased region" description="Polar residues" evidence="1">
    <location>
        <begin position="31"/>
        <end position="40"/>
    </location>
</feature>
<organism evidence="2 3">
    <name type="scientific">Hibiscus sabdariffa</name>
    <name type="common">roselle</name>
    <dbReference type="NCBI Taxonomy" id="183260"/>
    <lineage>
        <taxon>Eukaryota</taxon>
        <taxon>Viridiplantae</taxon>
        <taxon>Streptophyta</taxon>
        <taxon>Embryophyta</taxon>
        <taxon>Tracheophyta</taxon>
        <taxon>Spermatophyta</taxon>
        <taxon>Magnoliopsida</taxon>
        <taxon>eudicotyledons</taxon>
        <taxon>Gunneridae</taxon>
        <taxon>Pentapetalae</taxon>
        <taxon>rosids</taxon>
        <taxon>malvids</taxon>
        <taxon>Malvales</taxon>
        <taxon>Malvaceae</taxon>
        <taxon>Malvoideae</taxon>
        <taxon>Hibiscus</taxon>
    </lineage>
</organism>
<keyword evidence="3" id="KW-1185">Reference proteome</keyword>
<feature type="region of interest" description="Disordered" evidence="1">
    <location>
        <begin position="1"/>
        <end position="74"/>
    </location>
</feature>
<feature type="compositionally biased region" description="Polar residues" evidence="1">
    <location>
        <begin position="63"/>
        <end position="74"/>
    </location>
</feature>
<name>A0ABR2AWU5_9ROSI</name>
<dbReference type="Proteomes" id="UP001472677">
    <property type="component" value="Unassembled WGS sequence"/>
</dbReference>
<protein>
    <submittedName>
        <fullName evidence="2">Uncharacterized protein</fullName>
    </submittedName>
</protein>
<proteinExistence type="predicted"/>